<sequence>MQSLSVDFSKAGEALRLWAAGEGDELRDILGASATILAHFSAALSGYALREHTIRDHLKAIRAREQALNELKQKRKAAHADADSAERRLNKMGRQHKNLSAQIAQHTQQLAKVREMDGQILSEEAALGDFKRSSVRALIGLKFGGLMECCEKGRVVAELGAISFRRSRRSQLNRVWHARSTWGTNARSSASLRQSAAWGRSYSRPWRGRPTPTPRRGLNFLQGRSARITRGWVASSQTRGPAA</sequence>
<feature type="region of interest" description="Disordered" evidence="2">
    <location>
        <begin position="201"/>
        <end position="220"/>
    </location>
</feature>
<dbReference type="GO" id="GO:0006897">
    <property type="term" value="P:endocytosis"/>
    <property type="evidence" value="ECO:0007669"/>
    <property type="project" value="TreeGrafter"/>
</dbReference>
<dbReference type="PANTHER" id="PTHR31962">
    <property type="entry name" value="SPHINGOLIPID LONG CHAIN BASE-RESPONSIVE PROTEIN PIL1"/>
    <property type="match status" value="1"/>
</dbReference>
<keyword evidence="4" id="KW-1185">Reference proteome</keyword>
<reference evidence="3" key="1">
    <citation type="submission" date="2023-03" db="EMBL/GenBank/DDBJ databases">
        <title>Massive genome expansion in bonnet fungi (Mycena s.s.) driven by repeated elements and novel gene families across ecological guilds.</title>
        <authorList>
            <consortium name="Lawrence Berkeley National Laboratory"/>
            <person name="Harder C.B."/>
            <person name="Miyauchi S."/>
            <person name="Viragh M."/>
            <person name="Kuo A."/>
            <person name="Thoen E."/>
            <person name="Andreopoulos B."/>
            <person name="Lu D."/>
            <person name="Skrede I."/>
            <person name="Drula E."/>
            <person name="Henrissat B."/>
            <person name="Morin E."/>
            <person name="Kohler A."/>
            <person name="Barry K."/>
            <person name="LaButti K."/>
            <person name="Morin E."/>
            <person name="Salamov A."/>
            <person name="Lipzen A."/>
            <person name="Mereny Z."/>
            <person name="Hegedus B."/>
            <person name="Baldrian P."/>
            <person name="Stursova M."/>
            <person name="Weitz H."/>
            <person name="Taylor A."/>
            <person name="Grigoriev I.V."/>
            <person name="Nagy L.G."/>
            <person name="Martin F."/>
            <person name="Kauserud H."/>
        </authorList>
    </citation>
    <scope>NUCLEOTIDE SEQUENCE</scope>
    <source>
        <strain evidence="3">CBHHK067</strain>
    </source>
</reference>
<comment type="caution">
    <text evidence="3">The sequence shown here is derived from an EMBL/GenBank/DDBJ whole genome shotgun (WGS) entry which is preliminary data.</text>
</comment>
<evidence type="ECO:0000256" key="1">
    <source>
        <dbReference type="SAM" id="Coils"/>
    </source>
</evidence>
<dbReference type="Gene3D" id="1.20.1270.60">
    <property type="entry name" value="Arfaptin homology (AH) domain/BAR domain"/>
    <property type="match status" value="1"/>
</dbReference>
<keyword evidence="1" id="KW-0175">Coiled coil</keyword>
<evidence type="ECO:0000313" key="4">
    <source>
        <dbReference type="Proteomes" id="UP001221757"/>
    </source>
</evidence>
<evidence type="ECO:0000256" key="2">
    <source>
        <dbReference type="SAM" id="MobiDB-lite"/>
    </source>
</evidence>
<dbReference type="GO" id="GO:0005886">
    <property type="term" value="C:plasma membrane"/>
    <property type="evidence" value="ECO:0007669"/>
    <property type="project" value="TreeGrafter"/>
</dbReference>
<feature type="coiled-coil region" evidence="1">
    <location>
        <begin position="54"/>
        <end position="116"/>
    </location>
</feature>
<dbReference type="GO" id="GO:0008289">
    <property type="term" value="F:lipid binding"/>
    <property type="evidence" value="ECO:0007669"/>
    <property type="project" value="TreeGrafter"/>
</dbReference>
<dbReference type="InterPro" id="IPR027267">
    <property type="entry name" value="AH/BAR_dom_sf"/>
</dbReference>
<dbReference type="PANTHER" id="PTHR31962:SF6">
    <property type="entry name" value="EISOSOME COMPONENT PIL1-DOMAIN-CONTAINING PROTEIN"/>
    <property type="match status" value="1"/>
</dbReference>
<name>A0AAD7DJS4_MYCRO</name>
<gene>
    <name evidence="3" type="ORF">B0H17DRAFT_513143</name>
</gene>
<dbReference type="GO" id="GO:0036286">
    <property type="term" value="C:eisosome filament"/>
    <property type="evidence" value="ECO:0007669"/>
    <property type="project" value="TreeGrafter"/>
</dbReference>
<dbReference type="AlphaFoldDB" id="A0AAD7DJS4"/>
<organism evidence="3 4">
    <name type="scientific">Mycena rosella</name>
    <name type="common">Pink bonnet</name>
    <name type="synonym">Agaricus rosellus</name>
    <dbReference type="NCBI Taxonomy" id="1033263"/>
    <lineage>
        <taxon>Eukaryota</taxon>
        <taxon>Fungi</taxon>
        <taxon>Dikarya</taxon>
        <taxon>Basidiomycota</taxon>
        <taxon>Agaricomycotina</taxon>
        <taxon>Agaricomycetes</taxon>
        <taxon>Agaricomycetidae</taxon>
        <taxon>Agaricales</taxon>
        <taxon>Marasmiineae</taxon>
        <taxon>Mycenaceae</taxon>
        <taxon>Mycena</taxon>
    </lineage>
</organism>
<evidence type="ECO:0000313" key="3">
    <source>
        <dbReference type="EMBL" id="KAJ7692939.1"/>
    </source>
</evidence>
<protein>
    <submittedName>
        <fullName evidence="3">Uncharacterized protein</fullName>
    </submittedName>
</protein>
<dbReference type="InterPro" id="IPR028245">
    <property type="entry name" value="PIL1/LSP1"/>
</dbReference>
<proteinExistence type="predicted"/>
<dbReference type="Proteomes" id="UP001221757">
    <property type="component" value="Unassembled WGS sequence"/>
</dbReference>
<feature type="compositionally biased region" description="Low complexity" evidence="2">
    <location>
        <begin position="204"/>
        <end position="217"/>
    </location>
</feature>
<dbReference type="GO" id="GO:0070941">
    <property type="term" value="P:eisosome assembly"/>
    <property type="evidence" value="ECO:0007669"/>
    <property type="project" value="TreeGrafter"/>
</dbReference>
<accession>A0AAD7DJS4</accession>
<dbReference type="EMBL" id="JARKIE010000049">
    <property type="protein sequence ID" value="KAJ7692939.1"/>
    <property type="molecule type" value="Genomic_DNA"/>
</dbReference>